<name>A0A9D0ZCY6_9FIRM</name>
<feature type="signal peptide" evidence="1">
    <location>
        <begin position="1"/>
        <end position="21"/>
    </location>
</feature>
<dbReference type="EMBL" id="DVGA01000033">
    <property type="protein sequence ID" value="HIQ78178.1"/>
    <property type="molecule type" value="Genomic_DNA"/>
</dbReference>
<evidence type="ECO:0000256" key="1">
    <source>
        <dbReference type="SAM" id="SignalP"/>
    </source>
</evidence>
<keyword evidence="1" id="KW-0732">Signal</keyword>
<dbReference type="SUPFAM" id="SSF53850">
    <property type="entry name" value="Periplasmic binding protein-like II"/>
    <property type="match status" value="1"/>
</dbReference>
<gene>
    <name evidence="2" type="ORF">IAB77_02845</name>
</gene>
<dbReference type="AlphaFoldDB" id="A0A9D0ZCY6"/>
<dbReference type="Proteomes" id="UP000824262">
    <property type="component" value="Unassembled WGS sequence"/>
</dbReference>
<sequence length="841" mass="92465">MKKLKRGAALLIAAAMLLALAACGGDTPGAQETETPEYVYVASYSPIDMEINYVNTACYFNGRIYFVTDYVDGQITETYPAYDEYGNPMYDENGEPVMEEYSYDNYVTGIFSMAEDGSDVQRFPGYQGVELPEGYDGSSYVSSMFAGGDRLYVLESVNMYYYMNSDGQIVDYDGNVLVDAPAARTAAAPEVSVSVPVSSSDIVVNSNGEELTYVYEDHMYLRSYDDAGTEIATVDLSSLGEGQDYFYINGAVADGEGNVICYDSNANIYVLGPEGNVTSTIAAREENDNTWIYDMVTMRDGSVGVLMNTYDQANQTNITELRPVDTAAKALGDAVEAPSLNGQLLPGSGDYDYYMDNGTSLFGCKAGSAEAERLITWINSDVDSSNLSAITPLADGRIVAISSEYSNGEYDTEAVIMTETPYSELPQKTTLTYACLYLNYQVRTHILDFNRTNPTYRIEVRDYSEYNTDEDYNAGLTRLTTDIVSGNAPDLIATDQLPVNQFSGKGLFEDLWPYIEADTELGGRSGVVEEFFNAISLDGKLYTLYPSFYLITFEGPTALFGEEMGITFEQVREAMAQNPEITTPMADMTRDDMLNTICQLALDSYIDWETGTCSFDQGFAEVLEFCNLFPEEYQSYDGDYVYVDPIVKLRNGEVLLVPSYVSDFTYSRVADEIVEGGTTFVGIPGVGGSGAAFTTNTGIAMSTTCADKDGAWQFMRRYVAGGFYDYVSGFSSNRAEFDTALEEAMTPTYVKDENGNEVEQPVSTYWLDNDNTVEIYAMTQEEADRIINLISGTTATMTNADEQLVSIITEEAAAYFAGQRSAQDAAAMIQSRASIYVSEQS</sequence>
<comment type="caution">
    <text evidence="2">The sequence shown here is derived from an EMBL/GenBank/DDBJ whole genome shotgun (WGS) entry which is preliminary data.</text>
</comment>
<evidence type="ECO:0000313" key="3">
    <source>
        <dbReference type="Proteomes" id="UP000824262"/>
    </source>
</evidence>
<organism evidence="2 3">
    <name type="scientific">Candidatus Scatomorpha intestinavium</name>
    <dbReference type="NCBI Taxonomy" id="2840922"/>
    <lineage>
        <taxon>Bacteria</taxon>
        <taxon>Bacillati</taxon>
        <taxon>Bacillota</taxon>
        <taxon>Clostridia</taxon>
        <taxon>Eubacteriales</taxon>
        <taxon>Candidatus Scatomorpha</taxon>
    </lineage>
</organism>
<accession>A0A9D0ZCY6</accession>
<dbReference type="PROSITE" id="PS51257">
    <property type="entry name" value="PROKAR_LIPOPROTEIN"/>
    <property type="match status" value="1"/>
</dbReference>
<reference evidence="2" key="2">
    <citation type="journal article" date="2021" name="PeerJ">
        <title>Extensive microbial diversity within the chicken gut microbiome revealed by metagenomics and culture.</title>
        <authorList>
            <person name="Gilroy R."/>
            <person name="Ravi A."/>
            <person name="Getino M."/>
            <person name="Pursley I."/>
            <person name="Horton D.L."/>
            <person name="Alikhan N.F."/>
            <person name="Baker D."/>
            <person name="Gharbi K."/>
            <person name="Hall N."/>
            <person name="Watson M."/>
            <person name="Adriaenssens E.M."/>
            <person name="Foster-Nyarko E."/>
            <person name="Jarju S."/>
            <person name="Secka A."/>
            <person name="Antonio M."/>
            <person name="Oren A."/>
            <person name="Chaudhuri R.R."/>
            <person name="La Ragione R."/>
            <person name="Hildebrand F."/>
            <person name="Pallen M.J."/>
        </authorList>
    </citation>
    <scope>NUCLEOTIDE SEQUENCE</scope>
    <source>
        <strain evidence="2">ChiBcolR7-354</strain>
    </source>
</reference>
<evidence type="ECO:0000313" key="2">
    <source>
        <dbReference type="EMBL" id="HIQ78178.1"/>
    </source>
</evidence>
<reference evidence="2" key="1">
    <citation type="submission" date="2020-10" db="EMBL/GenBank/DDBJ databases">
        <authorList>
            <person name="Gilroy R."/>
        </authorList>
    </citation>
    <scope>NUCLEOTIDE SEQUENCE</scope>
    <source>
        <strain evidence="2">ChiBcolR7-354</strain>
    </source>
</reference>
<proteinExistence type="predicted"/>
<feature type="chain" id="PRO_5038912151" evidence="1">
    <location>
        <begin position="22"/>
        <end position="841"/>
    </location>
</feature>
<dbReference type="Gene3D" id="3.40.190.10">
    <property type="entry name" value="Periplasmic binding protein-like II"/>
    <property type="match status" value="1"/>
</dbReference>
<protein>
    <submittedName>
        <fullName evidence="2">Extracellular solute-binding protein</fullName>
    </submittedName>
</protein>